<dbReference type="STRING" id="28136.SAMN02745202_00721"/>
<evidence type="ECO:0000259" key="1">
    <source>
        <dbReference type="Pfam" id="PF12883"/>
    </source>
</evidence>
<dbReference type="InterPro" id="IPR024289">
    <property type="entry name" value="DUF3828"/>
</dbReference>
<dbReference type="Proteomes" id="UP000190065">
    <property type="component" value="Unassembled WGS sequence"/>
</dbReference>
<proteinExistence type="predicted"/>
<protein>
    <recommendedName>
        <fullName evidence="1">DUF3828 domain-containing protein</fullName>
    </recommendedName>
</protein>
<gene>
    <name evidence="2" type="ORF">SAMN02745202_00721</name>
</gene>
<evidence type="ECO:0000313" key="2">
    <source>
        <dbReference type="EMBL" id="SJZ65292.1"/>
    </source>
</evidence>
<dbReference type="EMBL" id="FUXK01000006">
    <property type="protein sequence ID" value="SJZ65292.1"/>
    <property type="molecule type" value="Genomic_DNA"/>
</dbReference>
<accession>A0A1T4MEC4</accession>
<dbReference type="Pfam" id="PF12883">
    <property type="entry name" value="DUF3828"/>
    <property type="match status" value="1"/>
</dbReference>
<organism evidence="2 3">
    <name type="scientific">Segatella oulorum</name>
    <dbReference type="NCBI Taxonomy" id="28136"/>
    <lineage>
        <taxon>Bacteria</taxon>
        <taxon>Pseudomonadati</taxon>
        <taxon>Bacteroidota</taxon>
        <taxon>Bacteroidia</taxon>
        <taxon>Bacteroidales</taxon>
        <taxon>Prevotellaceae</taxon>
        <taxon>Segatella</taxon>
    </lineage>
</organism>
<evidence type="ECO:0000313" key="3">
    <source>
        <dbReference type="Proteomes" id="UP000190065"/>
    </source>
</evidence>
<feature type="domain" description="DUF3828" evidence="1">
    <location>
        <begin position="53"/>
        <end position="173"/>
    </location>
</feature>
<name>A0A1T4MEC4_9BACT</name>
<dbReference type="Gene3D" id="3.10.450.50">
    <property type="match status" value="1"/>
</dbReference>
<reference evidence="2 3" key="1">
    <citation type="submission" date="2017-02" db="EMBL/GenBank/DDBJ databases">
        <authorList>
            <person name="Peterson S.W."/>
        </authorList>
    </citation>
    <scope>NUCLEOTIDE SEQUENCE [LARGE SCALE GENOMIC DNA]</scope>
    <source>
        <strain evidence="2 3">ATCC 43324</strain>
    </source>
</reference>
<dbReference type="AlphaFoldDB" id="A0A1T4MEC4"/>
<sequence>MYLPHSYPLSLGLLSCGIACLLLGCSHPKQPQRTIPNAPITRIDASNDSAVVAQRVTEIYGFLCKSMNDSNVEAPDRAAFEQRFCSRAWNEEGKKVAQIDARHPGDIGLWEYDYWIQAQDYVRLSFRNVRVVSIENHQTARVKLILHNGEDVPLELKMVKEQGQWRIDDLTDASNPHGIRATQAQYIRENP</sequence>
<dbReference type="RefSeq" id="WP_078805504.1">
    <property type="nucleotide sequence ID" value="NZ_FUXK01000006.1"/>
</dbReference>